<keyword evidence="2" id="KW-0012">Acyltransferase</keyword>
<dbReference type="GO" id="GO:0016747">
    <property type="term" value="F:acyltransferase activity, transferring groups other than amino-acyl groups"/>
    <property type="evidence" value="ECO:0007669"/>
    <property type="project" value="InterPro"/>
</dbReference>
<protein>
    <submittedName>
        <fullName evidence="4">N-acetyltransferase</fullName>
    </submittedName>
</protein>
<dbReference type="Gene3D" id="3.40.630.30">
    <property type="match status" value="1"/>
</dbReference>
<dbReference type="RefSeq" id="WP_271178321.1">
    <property type="nucleotide sequence ID" value="NZ_BAAAJO010000003.1"/>
</dbReference>
<dbReference type="Pfam" id="PF13508">
    <property type="entry name" value="Acetyltransf_7"/>
    <property type="match status" value="1"/>
</dbReference>
<gene>
    <name evidence="4" type="ORF">GCM10017584_32720</name>
</gene>
<evidence type="ECO:0000313" key="5">
    <source>
        <dbReference type="Proteomes" id="UP001142372"/>
    </source>
</evidence>
<proteinExistence type="predicted"/>
<evidence type="ECO:0000313" key="4">
    <source>
        <dbReference type="EMBL" id="GLJ77698.1"/>
    </source>
</evidence>
<name>A0A9W6M0S4_9MICO</name>
<dbReference type="Proteomes" id="UP001142372">
    <property type="component" value="Unassembled WGS sequence"/>
</dbReference>
<organism evidence="4 5">
    <name type="scientific">Leifsonia poae</name>
    <dbReference type="NCBI Taxonomy" id="110933"/>
    <lineage>
        <taxon>Bacteria</taxon>
        <taxon>Bacillati</taxon>
        <taxon>Actinomycetota</taxon>
        <taxon>Actinomycetes</taxon>
        <taxon>Micrococcales</taxon>
        <taxon>Microbacteriaceae</taxon>
        <taxon>Leifsonia</taxon>
    </lineage>
</organism>
<keyword evidence="1" id="KW-0808">Transferase</keyword>
<feature type="domain" description="N-acetyltransferase" evidence="3">
    <location>
        <begin position="9"/>
        <end position="172"/>
    </location>
</feature>
<dbReference type="PANTHER" id="PTHR43877">
    <property type="entry name" value="AMINOALKYLPHOSPHONATE N-ACETYLTRANSFERASE-RELATED-RELATED"/>
    <property type="match status" value="1"/>
</dbReference>
<evidence type="ECO:0000256" key="2">
    <source>
        <dbReference type="ARBA" id="ARBA00023315"/>
    </source>
</evidence>
<dbReference type="InterPro" id="IPR016181">
    <property type="entry name" value="Acyl_CoA_acyltransferase"/>
</dbReference>
<accession>A0A9W6M0S4</accession>
<reference evidence="4" key="2">
    <citation type="submission" date="2023-01" db="EMBL/GenBank/DDBJ databases">
        <authorList>
            <person name="Sun Q."/>
            <person name="Evtushenko L."/>
        </authorList>
    </citation>
    <scope>NUCLEOTIDE SEQUENCE</scope>
    <source>
        <strain evidence="4">VKM Ac-1401</strain>
    </source>
</reference>
<dbReference type="PROSITE" id="PS51186">
    <property type="entry name" value="GNAT"/>
    <property type="match status" value="1"/>
</dbReference>
<evidence type="ECO:0000259" key="3">
    <source>
        <dbReference type="PROSITE" id="PS51186"/>
    </source>
</evidence>
<dbReference type="EMBL" id="BSEN01000015">
    <property type="protein sequence ID" value="GLJ77698.1"/>
    <property type="molecule type" value="Genomic_DNA"/>
</dbReference>
<keyword evidence="5" id="KW-1185">Reference proteome</keyword>
<sequence length="172" mass="18849">MDTVATDTLLIRLAEADEYPAIGDLTHAAYTGDYDDLSAGYQEQLRHPERLLPSYDVWVAADRSSGELLGTVAILRAGLDDEGRIGPDELYFRLLAVSPAARGRGIGTALTEFARATAAERRSARVVLHSGENMLGAHALYTKLGYSRRPERELVVVDGGRRIQLYTFALDL</sequence>
<dbReference type="InterPro" id="IPR050832">
    <property type="entry name" value="Bact_Acetyltransf"/>
</dbReference>
<dbReference type="SUPFAM" id="SSF55729">
    <property type="entry name" value="Acyl-CoA N-acyltransferases (Nat)"/>
    <property type="match status" value="1"/>
</dbReference>
<evidence type="ECO:0000256" key="1">
    <source>
        <dbReference type="ARBA" id="ARBA00022679"/>
    </source>
</evidence>
<dbReference type="CDD" id="cd04301">
    <property type="entry name" value="NAT_SF"/>
    <property type="match status" value="1"/>
</dbReference>
<reference evidence="4" key="1">
    <citation type="journal article" date="2014" name="Int. J. Syst. Evol. Microbiol.">
        <title>Complete genome sequence of Corynebacterium casei LMG S-19264T (=DSM 44701T), isolated from a smear-ripened cheese.</title>
        <authorList>
            <consortium name="US DOE Joint Genome Institute (JGI-PGF)"/>
            <person name="Walter F."/>
            <person name="Albersmeier A."/>
            <person name="Kalinowski J."/>
            <person name="Ruckert C."/>
        </authorList>
    </citation>
    <scope>NUCLEOTIDE SEQUENCE</scope>
    <source>
        <strain evidence="4">VKM Ac-1401</strain>
    </source>
</reference>
<dbReference type="AlphaFoldDB" id="A0A9W6M0S4"/>
<dbReference type="InterPro" id="IPR000182">
    <property type="entry name" value="GNAT_dom"/>
</dbReference>
<comment type="caution">
    <text evidence="4">The sequence shown here is derived from an EMBL/GenBank/DDBJ whole genome shotgun (WGS) entry which is preliminary data.</text>
</comment>